<evidence type="ECO:0000313" key="2">
    <source>
        <dbReference type="Proteomes" id="UP000491181"/>
    </source>
</evidence>
<organism evidence="1 2">
    <name type="scientific">Bacteroides acidifaciens</name>
    <dbReference type="NCBI Taxonomy" id="85831"/>
    <lineage>
        <taxon>Bacteria</taxon>
        <taxon>Pseudomonadati</taxon>
        <taxon>Bacteroidota</taxon>
        <taxon>Bacteroidia</taxon>
        <taxon>Bacteroidales</taxon>
        <taxon>Bacteroidaceae</taxon>
        <taxon>Bacteroides</taxon>
    </lineage>
</organism>
<dbReference type="Proteomes" id="UP000491181">
    <property type="component" value="Unassembled WGS sequence"/>
</dbReference>
<protein>
    <submittedName>
        <fullName evidence="1">Uncharacterized protein</fullName>
    </submittedName>
</protein>
<comment type="caution">
    <text evidence="1">The sequence shown here is derived from an EMBL/GenBank/DDBJ whole genome shotgun (WGS) entry which is preliminary data.</text>
</comment>
<gene>
    <name evidence="1" type="ORF">IMSAGC001_01426</name>
</gene>
<proteinExistence type="predicted"/>
<dbReference type="EMBL" id="BLLS01000027">
    <property type="protein sequence ID" value="GFH86022.1"/>
    <property type="molecule type" value="Genomic_DNA"/>
</dbReference>
<name>A0A7J0A1G5_9BACE</name>
<reference evidence="1 2" key="1">
    <citation type="journal article" date="2020" name="Microbiome">
        <title>Single-cell genomics of uncultured bacteria reveals dietary fiber responders in the mouse gut microbiota.</title>
        <authorList>
            <person name="Chijiiwa R."/>
            <person name="Hosokawa M."/>
            <person name="Kogawa M."/>
            <person name="Nishikawa Y."/>
            <person name="Ide K."/>
            <person name="Sakanashi C."/>
            <person name="Takahashi K."/>
            <person name="Takeyama H."/>
        </authorList>
    </citation>
    <scope>NUCLEOTIDE SEQUENCE [LARGE SCALE GENOMIC DNA]</scope>
    <source>
        <strain evidence="1">IMSAGC_001</strain>
    </source>
</reference>
<accession>A0A7J0A1G5</accession>
<evidence type="ECO:0000313" key="1">
    <source>
        <dbReference type="EMBL" id="GFH86022.1"/>
    </source>
</evidence>
<sequence>MNVSILTPETRRYMLTTVMLLIFSAMYAQQFSVQNFRHLPNDISAYIQPVKDLNDEACALIKIVGSRDFAFSTPLGIVKRKNDVGETWIYVPRGTTQITIKHPQWGVLRDYRFPSPLESRLTYELVLSAPVAMPRRRVPPMENTAVSYPRTYELTMQQLPVPAWRRPRRPKEKAAWLIMPSIGLHRQEATGGIRLAWMRRHGIYLHALSDFRTTPGTNGQECDKNGLLPGNALPPYYSGRSEKSYYALTAGGIHRIVGNFCLYEGIGYGTRTVVWQTDEGTYLRNSDYSSQGLTAEAGVMLRLRRFAFSAGVLTTGGKYWMMNLGLGIRL</sequence>
<dbReference type="AlphaFoldDB" id="A0A7J0A1G5"/>
<dbReference type="RefSeq" id="WP_289202273.1">
    <property type="nucleotide sequence ID" value="NZ_CAPSWK010000003.1"/>
</dbReference>